<dbReference type="AlphaFoldDB" id="A0A0C9VRU8"/>
<reference evidence="1 2" key="1">
    <citation type="submission" date="2014-06" db="EMBL/GenBank/DDBJ databases">
        <title>Evolutionary Origins and Diversification of the Mycorrhizal Mutualists.</title>
        <authorList>
            <consortium name="DOE Joint Genome Institute"/>
            <consortium name="Mycorrhizal Genomics Consortium"/>
            <person name="Kohler A."/>
            <person name="Kuo A."/>
            <person name="Nagy L.G."/>
            <person name="Floudas D."/>
            <person name="Copeland A."/>
            <person name="Barry K.W."/>
            <person name="Cichocki N."/>
            <person name="Veneault-Fourrey C."/>
            <person name="LaButti K."/>
            <person name="Lindquist E.A."/>
            <person name="Lipzen A."/>
            <person name="Lundell T."/>
            <person name="Morin E."/>
            <person name="Murat C."/>
            <person name="Riley R."/>
            <person name="Ohm R."/>
            <person name="Sun H."/>
            <person name="Tunlid A."/>
            <person name="Henrissat B."/>
            <person name="Grigoriev I.V."/>
            <person name="Hibbett D.S."/>
            <person name="Martin F."/>
        </authorList>
    </citation>
    <scope>NUCLEOTIDE SEQUENCE [LARGE SCALE GENOMIC DNA]</scope>
    <source>
        <strain evidence="1 2">SS14</strain>
    </source>
</reference>
<dbReference type="EMBL" id="KN837142">
    <property type="protein sequence ID" value="KIJ40726.1"/>
    <property type="molecule type" value="Genomic_DNA"/>
</dbReference>
<evidence type="ECO:0000313" key="2">
    <source>
        <dbReference type="Proteomes" id="UP000054279"/>
    </source>
</evidence>
<gene>
    <name evidence="1" type="ORF">M422DRAFT_256423</name>
</gene>
<sequence>MEFELKIYILCWEVVTGSAPTPKRESSGFVWAYSTSVVLAGEDDLARCAFFTAWKVSRNSSYTSNMYYKSSTSWIGTCVPSKARIDVAVPYLCRSRISITSSHHLSLSIHLGPSKDLTRAAAFKWSPRSMCSPDRQRNSASRIPRLRLISITSQVESEDQARVRVVESATSRILLGDENTSSGAFLQLETRVNLVDGHTSCTLASRFSRGVHWILATARLSIVKDGMLSRRRVYQRTLLIYLDSTHLLTVKYLNRFGKVHWLINNTAFELVGVSEALKARGYINISGRNEVVPIPFARCAASSSTEPPHGIDICS</sequence>
<proteinExistence type="predicted"/>
<protein>
    <submittedName>
        <fullName evidence="1">Uncharacterized protein</fullName>
    </submittedName>
</protein>
<keyword evidence="2" id="KW-1185">Reference proteome</keyword>
<organism evidence="1 2">
    <name type="scientific">Sphaerobolus stellatus (strain SS14)</name>
    <dbReference type="NCBI Taxonomy" id="990650"/>
    <lineage>
        <taxon>Eukaryota</taxon>
        <taxon>Fungi</taxon>
        <taxon>Dikarya</taxon>
        <taxon>Basidiomycota</taxon>
        <taxon>Agaricomycotina</taxon>
        <taxon>Agaricomycetes</taxon>
        <taxon>Phallomycetidae</taxon>
        <taxon>Geastrales</taxon>
        <taxon>Sphaerobolaceae</taxon>
        <taxon>Sphaerobolus</taxon>
    </lineage>
</organism>
<dbReference type="Proteomes" id="UP000054279">
    <property type="component" value="Unassembled WGS sequence"/>
</dbReference>
<name>A0A0C9VRU8_SPHS4</name>
<dbReference type="HOGENOM" id="CLU_883311_0_0_1"/>
<evidence type="ECO:0000313" key="1">
    <source>
        <dbReference type="EMBL" id="KIJ40726.1"/>
    </source>
</evidence>
<accession>A0A0C9VRU8</accession>